<keyword evidence="1" id="KW-0175">Coiled coil</keyword>
<evidence type="ECO:0000313" key="4">
    <source>
        <dbReference type="EMBL" id="AMQ35756.1"/>
    </source>
</evidence>
<dbReference type="EMBL" id="KU666537">
    <property type="protein sequence ID" value="ANY57546.1"/>
    <property type="molecule type" value="Genomic_DNA"/>
</dbReference>
<evidence type="ECO:0000256" key="1">
    <source>
        <dbReference type="SAM" id="Coils"/>
    </source>
</evidence>
<dbReference type="GeneID" id="912130"/>
<name>Q9DW04_9BBAC</name>
<dbReference type="EMBL" id="KU529794">
    <property type="protein sequence ID" value="AMQ35990.1"/>
    <property type="molecule type" value="Genomic_DNA"/>
</dbReference>
<reference evidence="8" key="4">
    <citation type="submission" date="2019-06" db="EMBL/GenBank/DDBJ databases">
        <title>Plutella xylostella granulovirus.</title>
        <authorList>
            <person name="Li L."/>
            <person name="Zhang M."/>
        </authorList>
    </citation>
    <scope>NUCLEOTIDE SEQUENCE</scope>
    <source>
        <strain evidence="9">PlxyGV_B</strain>
        <strain evidence="10">PlxyGV_NW</strain>
        <strain evidence="8">PlxyGV_W</strain>
    </source>
</reference>
<dbReference type="EMBL" id="MN099284">
    <property type="protein sequence ID" value="QKV49952.1"/>
    <property type="molecule type" value="Genomic_DNA"/>
</dbReference>
<evidence type="ECO:0000313" key="6">
    <source>
        <dbReference type="EMBL" id="AMQ35990.1"/>
    </source>
</evidence>
<evidence type="ECO:0000313" key="10">
    <source>
        <dbReference type="EMBL" id="QKV50188.1"/>
    </source>
</evidence>
<gene>
    <name evidence="2" type="primary">Pxorf27</name>
    <name evidence="8" type="synonym">ORF27</name>
    <name evidence="7" type="synonym">PlxyGV027</name>
    <name evidence="3" type="synonym">PxGV-Corf27</name>
    <name evidence="4" type="synonym">PxGV-Korf27</name>
    <name evidence="5" type="synonym">PxGV-Morf27</name>
    <name evidence="6" type="synonym">PxGV-Torf27</name>
</gene>
<dbReference type="EMBL" id="MN099285">
    <property type="protein sequence ID" value="QKV50070.1"/>
    <property type="molecule type" value="Genomic_DNA"/>
</dbReference>
<keyword evidence="11" id="KW-1185">Reference proteome</keyword>
<protein>
    <submittedName>
        <fullName evidence="7 8">ORF27 protein</fullName>
    </submittedName>
    <submittedName>
        <fullName evidence="3">PxGV-Corf27 protein</fullName>
    </submittedName>
    <submittedName>
        <fullName evidence="4">PxGV-Korf27 protein</fullName>
    </submittedName>
    <submittedName>
        <fullName evidence="5">PxGV-Morf27 protein</fullName>
    </submittedName>
    <submittedName>
        <fullName evidence="6">PxGV-Torf27 protein</fullName>
    </submittedName>
    <submittedName>
        <fullName evidence="2">PxORF27 peptide</fullName>
    </submittedName>
</protein>
<evidence type="ECO:0000313" key="3">
    <source>
        <dbReference type="EMBL" id="AMQ35639.1"/>
    </source>
</evidence>
<evidence type="ECO:0000313" key="8">
    <source>
        <dbReference type="EMBL" id="QKV49952.1"/>
    </source>
</evidence>
<evidence type="ECO:0000313" key="5">
    <source>
        <dbReference type="EMBL" id="AMQ35873.1"/>
    </source>
</evidence>
<proteinExistence type="predicted"/>
<evidence type="ECO:0000313" key="7">
    <source>
        <dbReference type="EMBL" id="ANY57546.1"/>
    </source>
</evidence>
<accession>Q9DW04</accession>
<dbReference type="RefSeq" id="NP_068246.1">
    <property type="nucleotide sequence ID" value="NC_002593.1"/>
</dbReference>
<reference evidence="3" key="3">
    <citation type="submission" date="2016-01" db="EMBL/GenBank/DDBJ databases">
        <title>Complete Genome Sequences of Four Plutella xylostella Granulovirus Isolates.</title>
        <authorList>
            <person name="Spence R.J."/>
            <person name="Noune C."/>
            <person name="Hauxwell C."/>
        </authorList>
    </citation>
    <scope>NUCLEOTIDE SEQUENCE</scope>
    <source>
        <strain evidence="3">PxGV_C</strain>
        <strain evidence="4">PxGV_K</strain>
        <strain evidence="5">PxGV_M</strain>
        <strain evidence="6">PxGV_T</strain>
    </source>
</reference>
<evidence type="ECO:0000313" key="2">
    <source>
        <dbReference type="EMBL" id="AAG27325.1"/>
    </source>
</evidence>
<dbReference type="EMBL" id="KU529791">
    <property type="protein sequence ID" value="AMQ35639.1"/>
    <property type="molecule type" value="Genomic_DNA"/>
</dbReference>
<dbReference type="EMBL" id="KU529793">
    <property type="protein sequence ID" value="AMQ35873.1"/>
    <property type="molecule type" value="Genomic_DNA"/>
</dbReference>
<evidence type="ECO:0000313" key="9">
    <source>
        <dbReference type="EMBL" id="QKV50070.1"/>
    </source>
</evidence>
<organism evidence="2 11">
    <name type="scientific">Plutella xylostella granulovirus</name>
    <dbReference type="NCBI Taxonomy" id="98383"/>
    <lineage>
        <taxon>Viruses</taxon>
        <taxon>Viruses incertae sedis</taxon>
        <taxon>Naldaviricetes</taxon>
        <taxon>Lefavirales</taxon>
        <taxon>Baculoviridae</taxon>
        <taxon>Betabaculovirus</taxon>
        <taxon>Betabaculovirus pluxylostellae</taxon>
    </lineage>
</organism>
<dbReference type="Proteomes" id="UP000201310">
    <property type="component" value="Segment"/>
</dbReference>
<dbReference type="EMBL" id="AF270937">
    <property type="protein sequence ID" value="AAG27325.1"/>
    <property type="molecule type" value="Genomic_DNA"/>
</dbReference>
<dbReference type="EMBL" id="MN099286">
    <property type="protein sequence ID" value="QKV50188.1"/>
    <property type="molecule type" value="Genomic_DNA"/>
</dbReference>
<sequence>MSNRSCDPWAEQANYYEDQLNKKDQRIKSQNVKIRNLTKEVKQLKSTHEVQMEKLKNRHNYAVYCANVYKNKYDSVKKQ</sequence>
<dbReference type="EMBL" id="KU529792">
    <property type="protein sequence ID" value="AMQ35756.1"/>
    <property type="molecule type" value="Genomic_DNA"/>
</dbReference>
<dbReference type="KEGG" id="vg:912130"/>
<reference evidence="7" key="2">
    <citation type="journal article" date="2016" name="Arch. Virol.">
        <title>The comparative analysis of complete genome sequences from two South African betabaculoviruses: Phthorimaea operculella granulovirus and Plutella xylostella granulovirus.</title>
        <authorList>
            <person name="Jukes M.D."/>
            <person name="Motsoeneng B.M."/>
            <person name="Knox C.M."/>
            <person name="Hill M.P."/>
            <person name="Moore S.D."/>
        </authorList>
    </citation>
    <scope>NUCLEOTIDE SEQUENCE</scope>
    <source>
        <strain evidence="7">SA</strain>
    </source>
</reference>
<evidence type="ECO:0000313" key="11">
    <source>
        <dbReference type="Proteomes" id="UP000201310"/>
    </source>
</evidence>
<reference evidence="2 11" key="1">
    <citation type="journal article" date="2000" name="Virology">
        <title>Sequence analysis of the Plutella xylostella granulovirus genome.</title>
        <authorList>
            <person name="Hashimoto Y."/>
            <person name="Hayakawa T."/>
            <person name="Ueno Y."/>
            <person name="Fujita T."/>
            <person name="Sano Y."/>
            <person name="Matsumoto T."/>
        </authorList>
    </citation>
    <scope>NUCLEOTIDE SEQUENCE [LARGE SCALE GENOMIC DNA]</scope>
    <source>
        <strain evidence="2 11">K1</strain>
    </source>
</reference>
<feature type="coiled-coil region" evidence="1">
    <location>
        <begin position="20"/>
        <end position="58"/>
    </location>
</feature>